<accession>A0A1F2P5X9</accession>
<evidence type="ECO:0000313" key="1">
    <source>
        <dbReference type="EMBL" id="OFV66574.1"/>
    </source>
</evidence>
<comment type="caution">
    <text evidence="1">The sequence shown here is derived from an EMBL/GenBank/DDBJ whole genome shotgun (WGS) entry which is preliminary data.</text>
</comment>
<keyword evidence="2" id="KW-1185">Reference proteome</keyword>
<sequence>MTGRLEDALRGFTASFREISALLHSIEDGITHEEIEQIFGEETDEVILEAEGLRLIVADGESLSWKSGERSFGGRYSIPNVVRIALMRAVETGVWDREYAIREYFRMIEDPLSGIMPALFDRIRRSADSGKISASRIADIASGFGIRDAGALIAELKGAGLISPWIRPGMDDAYYEIHPLF</sequence>
<protein>
    <submittedName>
        <fullName evidence="1">Uncharacterized protein</fullName>
    </submittedName>
</protein>
<evidence type="ECO:0000313" key="2">
    <source>
        <dbReference type="Proteomes" id="UP000185779"/>
    </source>
</evidence>
<reference evidence="1" key="1">
    <citation type="submission" date="2016-05" db="EMBL/GenBank/DDBJ databases">
        <title>Microbial consortia oxidize butane by reversing methanogenesis.</title>
        <authorList>
            <person name="Laso-Perez R."/>
            <person name="Richter M."/>
            <person name="Wegener G."/>
            <person name="Musat F."/>
        </authorList>
    </citation>
    <scope>NUCLEOTIDE SEQUENCE [LARGE SCALE GENOMIC DNA]</scope>
    <source>
        <strain evidence="1">BOX1</strain>
    </source>
</reference>
<dbReference type="STRING" id="1839936.SBU_000541"/>
<name>A0A1F2P5X9_9EURY</name>
<dbReference type="Proteomes" id="UP000185779">
    <property type="component" value="Unassembled WGS sequence"/>
</dbReference>
<dbReference type="EMBL" id="LYOR01000002">
    <property type="protein sequence ID" value="OFV66574.1"/>
    <property type="molecule type" value="Genomic_DNA"/>
</dbReference>
<gene>
    <name evidence="1" type="ORF">SBU_000541</name>
</gene>
<proteinExistence type="predicted"/>
<dbReference type="AlphaFoldDB" id="A0A1F2P5X9"/>
<organism evidence="1 2">
    <name type="scientific">Candidatus Syntropharchaeum butanivorans</name>
    <dbReference type="NCBI Taxonomy" id="1839936"/>
    <lineage>
        <taxon>Archaea</taxon>
        <taxon>Methanobacteriati</taxon>
        <taxon>Methanobacteriota</taxon>
        <taxon>Stenosarchaea group</taxon>
        <taxon>Methanomicrobia</taxon>
        <taxon>Methanosarcinales</taxon>
        <taxon>ANME-2 cluster</taxon>
        <taxon>Candidatus Syntropharchaeum</taxon>
    </lineage>
</organism>